<keyword evidence="2" id="KW-1185">Reference proteome</keyword>
<evidence type="ECO:0000313" key="2">
    <source>
        <dbReference type="Proteomes" id="UP000186469"/>
    </source>
</evidence>
<reference evidence="1 2" key="1">
    <citation type="submission" date="2016-12" db="EMBL/GenBank/DDBJ databases">
        <authorList>
            <person name="Song W.-J."/>
            <person name="Kurnit D.M."/>
        </authorList>
    </citation>
    <scope>NUCLEOTIDE SEQUENCE [LARGE SCALE GENOMIC DNA]</scope>
    <source>
        <strain evidence="1 2">DSM 11393</strain>
    </source>
</reference>
<protein>
    <submittedName>
        <fullName evidence="1">Uncharacterized protein</fullName>
    </submittedName>
</protein>
<accession>A0A1M7TLV2</accession>
<evidence type="ECO:0000313" key="1">
    <source>
        <dbReference type="EMBL" id="SHN71704.1"/>
    </source>
</evidence>
<dbReference type="EMBL" id="FRDI01000015">
    <property type="protein sequence ID" value="SHN71704.1"/>
    <property type="molecule type" value="Genomic_DNA"/>
</dbReference>
<dbReference type="Proteomes" id="UP000186469">
    <property type="component" value="Unassembled WGS sequence"/>
</dbReference>
<gene>
    <name evidence="1" type="ORF">SAMN02745728_02231</name>
</gene>
<dbReference type="AlphaFoldDB" id="A0A1M7TLV2"/>
<name>A0A1M7TLV2_9BACT</name>
<proteinExistence type="predicted"/>
<organism evidence="1 2">
    <name type="scientific">Desulfovibrio litoralis DSM 11393</name>
    <dbReference type="NCBI Taxonomy" id="1121455"/>
    <lineage>
        <taxon>Bacteria</taxon>
        <taxon>Pseudomonadati</taxon>
        <taxon>Thermodesulfobacteriota</taxon>
        <taxon>Desulfovibrionia</taxon>
        <taxon>Desulfovibrionales</taxon>
        <taxon>Desulfovibrionaceae</taxon>
        <taxon>Desulfovibrio</taxon>
    </lineage>
</organism>
<sequence>MVISLTYSLSKTLNNVQIKLMKKQKEIMRDRKDSIRRSEKIIEEREKLILAEKRERRNA</sequence>